<dbReference type="GO" id="GO:0004497">
    <property type="term" value="F:monooxygenase activity"/>
    <property type="evidence" value="ECO:0007669"/>
    <property type="project" value="UniProtKB-KW"/>
</dbReference>
<evidence type="ECO:0000256" key="2">
    <source>
        <dbReference type="ARBA" id="ARBA00010617"/>
    </source>
</evidence>
<protein>
    <submittedName>
        <fullName evidence="6">Cytochrome P450 CYP12A2</fullName>
    </submittedName>
</protein>
<dbReference type="Gene3D" id="1.10.630.10">
    <property type="entry name" value="Cytochrome P450"/>
    <property type="match status" value="1"/>
</dbReference>
<sequence>MLTRSMMNLRAQAARSAHQRRLTRVKSTAAAASASSADDKIRELSEVKGPGWWWLPRLVNRDLLSNFGKLYNDYADEGVVRIRTPKGEIALIIFDQDDIKHVYQNEGRDVKGSTDTVWPLQKYFRDRDGDSPNNHALNIHLSGDTWRHTRNLLSPGINTDAVAAYEPLVHEAATAAVSHIEHYAPDELAKWAQFAAFDMFTSLAIGENPETSDPACTSPMTEIVSLDEKTLGTAALLSFTPWFMHPRNGYETMKEGLDRVMDVTGPVIDRIFDQSTVPSSWFKDLRDDQGLTREDLKPIMGNLLLFGVGTTMSLIQWILVALAFHREEQTKIRAEIFEKMGEKPFTKSVKMPYTEAFFRETNRMYPVSPGTGLRTLDHDIVLPNSRVRVPAGTAMQLFPIFQARDSRFNPDAGEFKPERYLRENVRARKGCPMTSKLDPPIGKDPFGGGARVCLGKRAAELEVRTLVCEILRKYELVLDPVEQAPPKTKMSTIVVPDPFPRIRVVRL</sequence>
<evidence type="ECO:0000313" key="7">
    <source>
        <dbReference type="Proteomes" id="UP000241890"/>
    </source>
</evidence>
<dbReference type="PRINTS" id="PR00463">
    <property type="entry name" value="EP450I"/>
</dbReference>
<reference evidence="6 7" key="1">
    <citation type="submission" date="2017-12" db="EMBL/GenBank/DDBJ databases">
        <title>Sequencing, de novo assembly and annotation of complete genome of a new Thraustochytrid species, strain FCC1311.</title>
        <authorList>
            <person name="Sedici K."/>
            <person name="Godart F."/>
            <person name="Aiese Cigliano R."/>
            <person name="Sanseverino W."/>
            <person name="Barakat M."/>
            <person name="Ortet P."/>
            <person name="Marechal E."/>
            <person name="Cagnac O."/>
            <person name="Amato A."/>
        </authorList>
    </citation>
    <scope>NUCLEOTIDE SEQUENCE [LARGE SCALE GENOMIC DNA]</scope>
</reference>
<keyword evidence="5" id="KW-1133">Transmembrane helix</keyword>
<dbReference type="PANTHER" id="PTHR24305">
    <property type="entry name" value="CYTOCHROME P450"/>
    <property type="match status" value="1"/>
</dbReference>
<keyword evidence="4" id="KW-0560">Oxidoreductase</keyword>
<gene>
    <name evidence="6" type="ORF">FCC1311_092522</name>
</gene>
<dbReference type="Proteomes" id="UP000241890">
    <property type="component" value="Unassembled WGS sequence"/>
</dbReference>
<proteinExistence type="inferred from homology"/>
<dbReference type="Pfam" id="PF00067">
    <property type="entry name" value="p450"/>
    <property type="match status" value="1"/>
</dbReference>
<dbReference type="PANTHER" id="PTHR24305:SF166">
    <property type="entry name" value="CYTOCHROME P450 12A4, MITOCHONDRIAL-RELATED"/>
    <property type="match status" value="1"/>
</dbReference>
<dbReference type="GO" id="GO:0020037">
    <property type="term" value="F:heme binding"/>
    <property type="evidence" value="ECO:0007669"/>
    <property type="project" value="InterPro"/>
</dbReference>
<dbReference type="GO" id="GO:0005506">
    <property type="term" value="F:iron ion binding"/>
    <property type="evidence" value="ECO:0007669"/>
    <property type="project" value="InterPro"/>
</dbReference>
<dbReference type="InterPro" id="IPR017972">
    <property type="entry name" value="Cyt_P450_CS"/>
</dbReference>
<dbReference type="SUPFAM" id="SSF48264">
    <property type="entry name" value="Cytochrome P450"/>
    <property type="match status" value="1"/>
</dbReference>
<keyword evidence="3 4" id="KW-0408">Iron</keyword>
<accession>A0A2R5GTE9</accession>
<evidence type="ECO:0000256" key="3">
    <source>
        <dbReference type="PIRSR" id="PIRSR602401-1"/>
    </source>
</evidence>
<keyword evidence="5" id="KW-0472">Membrane</keyword>
<dbReference type="AlphaFoldDB" id="A0A2R5GTE9"/>
<keyword evidence="3 4" id="KW-0349">Heme</keyword>
<keyword evidence="5" id="KW-0812">Transmembrane</keyword>
<evidence type="ECO:0000256" key="5">
    <source>
        <dbReference type="SAM" id="Phobius"/>
    </source>
</evidence>
<name>A0A2R5GTE9_9STRA</name>
<dbReference type="PROSITE" id="PS00086">
    <property type="entry name" value="CYTOCHROME_P450"/>
    <property type="match status" value="1"/>
</dbReference>
<dbReference type="InterPro" id="IPR050121">
    <property type="entry name" value="Cytochrome_P450_monoxygenase"/>
</dbReference>
<dbReference type="InterPro" id="IPR036396">
    <property type="entry name" value="Cyt_P450_sf"/>
</dbReference>
<keyword evidence="7" id="KW-1185">Reference proteome</keyword>
<dbReference type="EMBL" id="BEYU01000139">
    <property type="protein sequence ID" value="GBG33028.1"/>
    <property type="molecule type" value="Genomic_DNA"/>
</dbReference>
<evidence type="ECO:0000313" key="6">
    <source>
        <dbReference type="EMBL" id="GBG33028.1"/>
    </source>
</evidence>
<dbReference type="GO" id="GO:0016705">
    <property type="term" value="F:oxidoreductase activity, acting on paired donors, with incorporation or reduction of molecular oxygen"/>
    <property type="evidence" value="ECO:0007669"/>
    <property type="project" value="InterPro"/>
</dbReference>
<comment type="cofactor">
    <cofactor evidence="1 3">
        <name>heme</name>
        <dbReference type="ChEBI" id="CHEBI:30413"/>
    </cofactor>
</comment>
<keyword evidence="4" id="KW-0503">Monooxygenase</keyword>
<comment type="similarity">
    <text evidence="2 4">Belongs to the cytochrome P450 family.</text>
</comment>
<evidence type="ECO:0000256" key="4">
    <source>
        <dbReference type="RuleBase" id="RU000461"/>
    </source>
</evidence>
<dbReference type="InParanoid" id="A0A2R5GTE9"/>
<evidence type="ECO:0000256" key="1">
    <source>
        <dbReference type="ARBA" id="ARBA00001971"/>
    </source>
</evidence>
<dbReference type="OrthoDB" id="1470350at2759"/>
<dbReference type="InterPro" id="IPR001128">
    <property type="entry name" value="Cyt_P450"/>
</dbReference>
<dbReference type="InterPro" id="IPR002401">
    <property type="entry name" value="Cyt_P450_E_grp-I"/>
</dbReference>
<feature type="binding site" description="axial binding residue" evidence="3">
    <location>
        <position position="453"/>
    </location>
    <ligand>
        <name>heme</name>
        <dbReference type="ChEBI" id="CHEBI:30413"/>
    </ligand>
    <ligandPart>
        <name>Fe</name>
        <dbReference type="ChEBI" id="CHEBI:18248"/>
    </ligandPart>
</feature>
<keyword evidence="3 4" id="KW-0479">Metal-binding</keyword>
<feature type="transmembrane region" description="Helical" evidence="5">
    <location>
        <begin position="303"/>
        <end position="324"/>
    </location>
</feature>
<organism evidence="6 7">
    <name type="scientific">Hondaea fermentalgiana</name>
    <dbReference type="NCBI Taxonomy" id="2315210"/>
    <lineage>
        <taxon>Eukaryota</taxon>
        <taxon>Sar</taxon>
        <taxon>Stramenopiles</taxon>
        <taxon>Bigyra</taxon>
        <taxon>Labyrinthulomycetes</taxon>
        <taxon>Thraustochytrida</taxon>
        <taxon>Thraustochytriidae</taxon>
        <taxon>Hondaea</taxon>
    </lineage>
</organism>
<dbReference type="PRINTS" id="PR00385">
    <property type="entry name" value="P450"/>
</dbReference>
<comment type="caution">
    <text evidence="6">The sequence shown here is derived from an EMBL/GenBank/DDBJ whole genome shotgun (WGS) entry which is preliminary data.</text>
</comment>